<feature type="domain" description="Novel STAND NTPase 3" evidence="2">
    <location>
        <begin position="211"/>
        <end position="360"/>
    </location>
</feature>
<evidence type="ECO:0008006" key="5">
    <source>
        <dbReference type="Google" id="ProtNLM"/>
    </source>
</evidence>
<evidence type="ECO:0000313" key="4">
    <source>
        <dbReference type="Proteomes" id="UP000596742"/>
    </source>
</evidence>
<protein>
    <recommendedName>
        <fullName evidence="5">DZIP3-like HEPN domain-containing protein</fullName>
    </recommendedName>
</protein>
<dbReference type="Pfam" id="PF18738">
    <property type="entry name" value="HEPN_DZIP3"/>
    <property type="match status" value="1"/>
</dbReference>
<evidence type="ECO:0000313" key="3">
    <source>
        <dbReference type="EMBL" id="VDI63368.1"/>
    </source>
</evidence>
<dbReference type="InterPro" id="IPR027417">
    <property type="entry name" value="P-loop_NTPase"/>
</dbReference>
<sequence length="379" mass="43472">MADSKEEINYWRIISLLYKVAPSAVRVKFDQEFHPTNGLETALREGKWRILEPLKRKRIINQVQWDLMYPTSGVASSKTFDLTLMICLLRNLASIEVGDKLPLLSVINEAADLSRIKYYRNRFAHHDGCMVTNTDFEIYWSDIWQAINGLGGTQFTQICQDVKDMTLNNNDKEILIEIRNLEKSSTFVPKALQKIHEDLIHEWSDEDNKVVKTRAISRIEELLKSTDVVAAVGSSGCGKSTAIHHVALRLQNQQDYKIVPVHSPEDIIQYCEPKYKQVFVIDDVCGKSTIDIGLVNRWQTWATNIQQVIEDHKIKILLSCRKHIYLDRSFTGVELLSKTACDLVSSYSLTEIERNQIASIYLTDSEINAIKQSRLVEKI</sequence>
<comment type="caution">
    <text evidence="3">The sequence shown here is derived from an EMBL/GenBank/DDBJ whole genome shotgun (WGS) entry which is preliminary data.</text>
</comment>
<accession>A0A8B6GFL9</accession>
<dbReference type="OrthoDB" id="6367890at2759"/>
<dbReference type="InterPro" id="IPR049050">
    <property type="entry name" value="nSTAND3"/>
</dbReference>
<keyword evidence="4" id="KW-1185">Reference proteome</keyword>
<dbReference type="InterPro" id="IPR041249">
    <property type="entry name" value="HEPN_DZIP3"/>
</dbReference>
<feature type="domain" description="DZIP3-like HEPN" evidence="1">
    <location>
        <begin position="39"/>
        <end position="172"/>
    </location>
</feature>
<dbReference type="Proteomes" id="UP000596742">
    <property type="component" value="Unassembled WGS sequence"/>
</dbReference>
<evidence type="ECO:0000259" key="2">
    <source>
        <dbReference type="Pfam" id="PF20720"/>
    </source>
</evidence>
<dbReference type="AlphaFoldDB" id="A0A8B6GFL9"/>
<reference evidence="3" key="1">
    <citation type="submission" date="2018-11" db="EMBL/GenBank/DDBJ databases">
        <authorList>
            <person name="Alioto T."/>
            <person name="Alioto T."/>
        </authorList>
    </citation>
    <scope>NUCLEOTIDE SEQUENCE</scope>
</reference>
<proteinExistence type="predicted"/>
<evidence type="ECO:0000259" key="1">
    <source>
        <dbReference type="Pfam" id="PF18738"/>
    </source>
</evidence>
<name>A0A8B6GFL9_MYTGA</name>
<dbReference type="Pfam" id="PF20720">
    <property type="entry name" value="nSTAND3"/>
    <property type="match status" value="1"/>
</dbReference>
<organism evidence="3 4">
    <name type="scientific">Mytilus galloprovincialis</name>
    <name type="common">Mediterranean mussel</name>
    <dbReference type="NCBI Taxonomy" id="29158"/>
    <lineage>
        <taxon>Eukaryota</taxon>
        <taxon>Metazoa</taxon>
        <taxon>Spiralia</taxon>
        <taxon>Lophotrochozoa</taxon>
        <taxon>Mollusca</taxon>
        <taxon>Bivalvia</taxon>
        <taxon>Autobranchia</taxon>
        <taxon>Pteriomorphia</taxon>
        <taxon>Mytilida</taxon>
        <taxon>Mytiloidea</taxon>
        <taxon>Mytilidae</taxon>
        <taxon>Mytilinae</taxon>
        <taxon>Mytilus</taxon>
    </lineage>
</organism>
<dbReference type="SUPFAM" id="SSF52540">
    <property type="entry name" value="P-loop containing nucleoside triphosphate hydrolases"/>
    <property type="match status" value="1"/>
</dbReference>
<gene>
    <name evidence="3" type="ORF">MGAL_10B069584</name>
</gene>
<dbReference type="EMBL" id="UYJE01008370">
    <property type="protein sequence ID" value="VDI63368.1"/>
    <property type="molecule type" value="Genomic_DNA"/>
</dbReference>